<organism evidence="2 3">
    <name type="scientific">Kocuria oceani</name>
    <dbReference type="NCBI Taxonomy" id="988827"/>
    <lineage>
        <taxon>Bacteria</taxon>
        <taxon>Bacillati</taxon>
        <taxon>Actinomycetota</taxon>
        <taxon>Actinomycetes</taxon>
        <taxon>Micrococcales</taxon>
        <taxon>Micrococcaceae</taxon>
        <taxon>Kocuria</taxon>
    </lineage>
</organism>
<keyword evidence="3" id="KW-1185">Reference proteome</keyword>
<accession>A0ABV9TH86</accession>
<name>A0ABV9TH86_9MICC</name>
<dbReference type="InterPro" id="IPR015032">
    <property type="entry name" value="ThsB__TIR-like_domain"/>
</dbReference>
<evidence type="ECO:0000313" key="2">
    <source>
        <dbReference type="EMBL" id="MFC4902811.1"/>
    </source>
</evidence>
<sequence length="125" mass="13972">MAPKTVFLAFAEQDELFRDLFTAQWARAGDQARFLDSPGDGTCPGEWKKDVRERIRACDGVIALVGGYTPDSAEALWQIRCAVDAGKPLLGLWVETGHRAKPMEMGPARCESWTWENIGDFINRL</sequence>
<dbReference type="SUPFAM" id="SSF52206">
    <property type="entry name" value="Hypothetical protein MTH538"/>
    <property type="match status" value="1"/>
</dbReference>
<protein>
    <submittedName>
        <fullName evidence="2">TIR domain-containing protein</fullName>
    </submittedName>
</protein>
<reference evidence="3" key="1">
    <citation type="journal article" date="2019" name="Int. J. Syst. Evol. Microbiol.">
        <title>The Global Catalogue of Microorganisms (GCM) 10K type strain sequencing project: providing services to taxonomists for standard genome sequencing and annotation.</title>
        <authorList>
            <consortium name="The Broad Institute Genomics Platform"/>
            <consortium name="The Broad Institute Genome Sequencing Center for Infectious Disease"/>
            <person name="Wu L."/>
            <person name="Ma J."/>
        </authorList>
    </citation>
    <scope>NUCLEOTIDE SEQUENCE [LARGE SCALE GENOMIC DNA]</scope>
    <source>
        <strain evidence="3">CGMCC 4.6946</strain>
    </source>
</reference>
<proteinExistence type="predicted"/>
<dbReference type="RefSeq" id="WP_047801719.1">
    <property type="nucleotide sequence ID" value="NZ_JBHSIW010000007.1"/>
</dbReference>
<dbReference type="Pfam" id="PF08937">
    <property type="entry name" value="ThsB_TIR"/>
    <property type="match status" value="1"/>
</dbReference>
<evidence type="ECO:0000259" key="1">
    <source>
        <dbReference type="Pfam" id="PF08937"/>
    </source>
</evidence>
<feature type="domain" description="Thoeris protein ThsB TIR-like" evidence="1">
    <location>
        <begin position="14"/>
        <end position="96"/>
    </location>
</feature>
<evidence type="ECO:0000313" key="3">
    <source>
        <dbReference type="Proteomes" id="UP001595797"/>
    </source>
</evidence>
<dbReference type="Proteomes" id="UP001595797">
    <property type="component" value="Unassembled WGS sequence"/>
</dbReference>
<dbReference type="InterPro" id="IPR036490">
    <property type="entry name" value="ThsB_TIR-like_sf"/>
</dbReference>
<gene>
    <name evidence="2" type="ORF">ACFPCS_04440</name>
</gene>
<comment type="caution">
    <text evidence="2">The sequence shown here is derived from an EMBL/GenBank/DDBJ whole genome shotgun (WGS) entry which is preliminary data.</text>
</comment>
<dbReference type="EMBL" id="JBHSIW010000007">
    <property type="protein sequence ID" value="MFC4902811.1"/>
    <property type="molecule type" value="Genomic_DNA"/>
</dbReference>